<dbReference type="AlphaFoldDB" id="A0A1J8R3P3"/>
<name>A0A1J8R3P3_9AGAM</name>
<protein>
    <submittedName>
        <fullName evidence="1">Uncharacterized protein</fullName>
    </submittedName>
</protein>
<reference evidence="1 2" key="1">
    <citation type="submission" date="2016-03" db="EMBL/GenBank/DDBJ databases">
        <title>Comparative genomics of the ectomycorrhizal sister species Rhizopogon vinicolor and Rhizopogon vesiculosus (Basidiomycota: Boletales) reveals a divergence of the mating type B locus.</title>
        <authorList>
            <person name="Mujic A.B."/>
            <person name="Kuo A."/>
            <person name="Tritt A."/>
            <person name="Lipzen A."/>
            <person name="Chen C."/>
            <person name="Johnson J."/>
            <person name="Sharma A."/>
            <person name="Barry K."/>
            <person name="Grigoriev I.V."/>
            <person name="Spatafora J.W."/>
        </authorList>
    </citation>
    <scope>NUCLEOTIDE SEQUENCE [LARGE SCALE GENOMIC DNA]</scope>
    <source>
        <strain evidence="1 2">AM-OR11-056</strain>
    </source>
</reference>
<gene>
    <name evidence="1" type="ORF">AZE42_13890</name>
</gene>
<evidence type="ECO:0000313" key="1">
    <source>
        <dbReference type="EMBL" id="OJA16386.1"/>
    </source>
</evidence>
<evidence type="ECO:0000313" key="2">
    <source>
        <dbReference type="Proteomes" id="UP000183567"/>
    </source>
</evidence>
<keyword evidence="2" id="KW-1185">Reference proteome</keyword>
<dbReference type="Proteomes" id="UP000183567">
    <property type="component" value="Unassembled WGS sequence"/>
</dbReference>
<feature type="non-terminal residue" evidence="1">
    <location>
        <position position="63"/>
    </location>
</feature>
<comment type="caution">
    <text evidence="1">The sequence shown here is derived from an EMBL/GenBank/DDBJ whole genome shotgun (WGS) entry which is preliminary data.</text>
</comment>
<accession>A0A1J8R3P3</accession>
<proteinExistence type="predicted"/>
<dbReference type="EMBL" id="LVVM01002587">
    <property type="protein sequence ID" value="OJA16386.1"/>
    <property type="molecule type" value="Genomic_DNA"/>
</dbReference>
<sequence length="63" mass="7524">MMKYARRIVVKVVNGIRIYSWIQVLTVLTRKTWTPSLRMKNRAALVVMFSRKSDTYMMLQPVF</sequence>
<organism evidence="1 2">
    <name type="scientific">Rhizopogon vesiculosus</name>
    <dbReference type="NCBI Taxonomy" id="180088"/>
    <lineage>
        <taxon>Eukaryota</taxon>
        <taxon>Fungi</taxon>
        <taxon>Dikarya</taxon>
        <taxon>Basidiomycota</taxon>
        <taxon>Agaricomycotina</taxon>
        <taxon>Agaricomycetes</taxon>
        <taxon>Agaricomycetidae</taxon>
        <taxon>Boletales</taxon>
        <taxon>Suillineae</taxon>
        <taxon>Rhizopogonaceae</taxon>
        <taxon>Rhizopogon</taxon>
    </lineage>
</organism>